<evidence type="ECO:0000313" key="2">
    <source>
        <dbReference type="EMBL" id="SDM53096.1"/>
    </source>
</evidence>
<dbReference type="OrthoDB" id="7870532at2"/>
<dbReference type="STRING" id="582672.SAMN05216360_102356"/>
<accession>A0A1G9TZL1</accession>
<proteinExistence type="predicted"/>
<feature type="compositionally biased region" description="Polar residues" evidence="1">
    <location>
        <begin position="114"/>
        <end position="135"/>
    </location>
</feature>
<dbReference type="Proteomes" id="UP000198704">
    <property type="component" value="Unassembled WGS sequence"/>
</dbReference>
<dbReference type="RefSeq" id="WP_143012198.1">
    <property type="nucleotide sequence ID" value="NZ_FNHS01000002.1"/>
</dbReference>
<name>A0A1G9TZL1_9HYPH</name>
<evidence type="ECO:0000256" key="1">
    <source>
        <dbReference type="SAM" id="MobiDB-lite"/>
    </source>
</evidence>
<evidence type="ECO:0000313" key="3">
    <source>
        <dbReference type="Proteomes" id="UP000198704"/>
    </source>
</evidence>
<gene>
    <name evidence="2" type="ORF">SAMN05216360_102356</name>
</gene>
<feature type="region of interest" description="Disordered" evidence="1">
    <location>
        <begin position="100"/>
        <end position="135"/>
    </location>
</feature>
<reference evidence="3" key="1">
    <citation type="submission" date="2016-10" db="EMBL/GenBank/DDBJ databases">
        <authorList>
            <person name="Varghese N."/>
            <person name="Submissions S."/>
        </authorList>
    </citation>
    <scope>NUCLEOTIDE SEQUENCE [LARGE SCALE GENOMIC DNA]</scope>
    <source>
        <strain evidence="3">BL47</strain>
    </source>
</reference>
<sequence>MRRTRRLSLKEIAMRRADRARDADLLQSGWQPDARTLDAAPTIDVWIESVYPGTSLPCLVGHVMGHPVVPDGPATTSPIIARGANWIRTEGRFYRTLEPLRIPASPQPAEPSAKTVSEHSSANPDEQNVTGFVGF</sequence>
<dbReference type="AlphaFoldDB" id="A0A1G9TZL1"/>
<protein>
    <submittedName>
        <fullName evidence="2">Uncharacterized protein</fullName>
    </submittedName>
</protein>
<keyword evidence="3" id="KW-1185">Reference proteome</keyword>
<dbReference type="EMBL" id="FNHS01000002">
    <property type="protein sequence ID" value="SDM53096.1"/>
    <property type="molecule type" value="Genomic_DNA"/>
</dbReference>
<organism evidence="2 3">
    <name type="scientific">Methylobacterium phyllostachyos</name>
    <dbReference type="NCBI Taxonomy" id="582672"/>
    <lineage>
        <taxon>Bacteria</taxon>
        <taxon>Pseudomonadati</taxon>
        <taxon>Pseudomonadota</taxon>
        <taxon>Alphaproteobacteria</taxon>
        <taxon>Hyphomicrobiales</taxon>
        <taxon>Methylobacteriaceae</taxon>
        <taxon>Methylobacterium</taxon>
    </lineage>
</organism>